<evidence type="ECO:0000256" key="1">
    <source>
        <dbReference type="ARBA" id="ARBA00008791"/>
    </source>
</evidence>
<proteinExistence type="inferred from homology"/>
<feature type="domain" description="UspA" evidence="2">
    <location>
        <begin position="2"/>
        <end position="143"/>
    </location>
</feature>
<dbReference type="HOGENOM" id="CLU_049301_2_4_10"/>
<reference evidence="3 4" key="1">
    <citation type="journal article" date="2011" name="Stand. Genomic Sci.">
        <title>Complete genome sequence of Haliscomenobacter hydrossis type strain (O).</title>
        <authorList>
            <consortium name="US DOE Joint Genome Institute (JGI-PGF)"/>
            <person name="Daligault H."/>
            <person name="Lapidus A."/>
            <person name="Zeytun A."/>
            <person name="Nolan M."/>
            <person name="Lucas S."/>
            <person name="Del Rio T.G."/>
            <person name="Tice H."/>
            <person name="Cheng J.F."/>
            <person name="Tapia R."/>
            <person name="Han C."/>
            <person name="Goodwin L."/>
            <person name="Pitluck S."/>
            <person name="Liolios K."/>
            <person name="Pagani I."/>
            <person name="Ivanova N."/>
            <person name="Huntemann M."/>
            <person name="Mavromatis K."/>
            <person name="Mikhailova N."/>
            <person name="Pati A."/>
            <person name="Chen A."/>
            <person name="Palaniappan K."/>
            <person name="Land M."/>
            <person name="Hauser L."/>
            <person name="Brambilla E.M."/>
            <person name="Rohde M."/>
            <person name="Verbarg S."/>
            <person name="Goker M."/>
            <person name="Bristow J."/>
            <person name="Eisen J.A."/>
            <person name="Markowitz V."/>
            <person name="Hugenholtz P."/>
            <person name="Kyrpides N.C."/>
            <person name="Klenk H.P."/>
            <person name="Woyke T."/>
        </authorList>
    </citation>
    <scope>NUCLEOTIDE SEQUENCE [LARGE SCALE GENOMIC DNA]</scope>
    <source>
        <strain evidence="4">ATCC 27775 / DSM 1100 / LMG 10767 / O</strain>
    </source>
</reference>
<reference key="2">
    <citation type="submission" date="2011-04" db="EMBL/GenBank/DDBJ databases">
        <title>Complete sequence of chromosome of Haliscomenobacter hydrossis DSM 1100.</title>
        <authorList>
            <consortium name="US DOE Joint Genome Institute (JGI-PGF)"/>
            <person name="Lucas S."/>
            <person name="Han J."/>
            <person name="Lapidus A."/>
            <person name="Bruce D."/>
            <person name="Goodwin L."/>
            <person name="Pitluck S."/>
            <person name="Peters L."/>
            <person name="Kyrpides N."/>
            <person name="Mavromatis K."/>
            <person name="Ivanova N."/>
            <person name="Ovchinnikova G."/>
            <person name="Pagani I."/>
            <person name="Daligault H."/>
            <person name="Detter J.C."/>
            <person name="Han C."/>
            <person name="Land M."/>
            <person name="Hauser L."/>
            <person name="Markowitz V."/>
            <person name="Cheng J.-F."/>
            <person name="Hugenholtz P."/>
            <person name="Woyke T."/>
            <person name="Wu D."/>
            <person name="Verbarg S."/>
            <person name="Frueling A."/>
            <person name="Brambilla E."/>
            <person name="Klenk H.-P."/>
            <person name="Eisen J.A."/>
        </authorList>
    </citation>
    <scope>NUCLEOTIDE SEQUENCE</scope>
    <source>
        <strain>DSM 1100</strain>
    </source>
</reference>
<dbReference type="Gene3D" id="3.40.50.12370">
    <property type="match status" value="1"/>
</dbReference>
<evidence type="ECO:0000259" key="2">
    <source>
        <dbReference type="Pfam" id="PF00582"/>
    </source>
</evidence>
<keyword evidence="4" id="KW-1185">Reference proteome</keyword>
<feature type="domain" description="UspA" evidence="2">
    <location>
        <begin position="151"/>
        <end position="277"/>
    </location>
</feature>
<dbReference type="OrthoDB" id="9788959at2"/>
<organism evidence="3 4">
    <name type="scientific">Haliscomenobacter hydrossis (strain ATCC 27775 / DSM 1100 / LMG 10767 / O)</name>
    <dbReference type="NCBI Taxonomy" id="760192"/>
    <lineage>
        <taxon>Bacteria</taxon>
        <taxon>Pseudomonadati</taxon>
        <taxon>Bacteroidota</taxon>
        <taxon>Saprospiria</taxon>
        <taxon>Saprospirales</taxon>
        <taxon>Haliscomenobacteraceae</taxon>
        <taxon>Haliscomenobacter</taxon>
    </lineage>
</organism>
<sequence length="278" mass="31561">MDSILCLTDFHHNSAQPFRYGLHLTRHLHNELYVAHVEDSADFPTVEDSVNLDENIATEQLDALQKLRQFIQTNTPEEDQKLPVRGVIVGDNLWDGIEVLTGKYDADLIIMGMRNRMGLAGRIFGGLASKMINLAEVPVLMTPPGTQFTPIKSVVYATDFDVANLASIEKMVAWCQALDANLYLVHVNDDPADNAWAKQQMEKIMRALEEDNEDQRVRFTILEGDDIMDHLEHYMQEVKADLIALTAYRKGFWDRILRSGLAHEVIQEVNIPVLIFKS</sequence>
<dbReference type="Pfam" id="PF00582">
    <property type="entry name" value="Usp"/>
    <property type="match status" value="2"/>
</dbReference>
<dbReference type="RefSeq" id="WP_013766326.1">
    <property type="nucleotide sequence ID" value="NC_015510.1"/>
</dbReference>
<protein>
    <submittedName>
        <fullName evidence="3">UspA domain-containing protein</fullName>
    </submittedName>
</protein>
<dbReference type="AlphaFoldDB" id="F4L4B8"/>
<dbReference type="STRING" id="760192.Halhy_3939"/>
<dbReference type="EMBL" id="CP002691">
    <property type="protein sequence ID" value="AEE51787.1"/>
    <property type="molecule type" value="Genomic_DNA"/>
</dbReference>
<dbReference type="Proteomes" id="UP000008461">
    <property type="component" value="Chromosome"/>
</dbReference>
<dbReference type="eggNOG" id="COG0589">
    <property type="taxonomic scope" value="Bacteria"/>
</dbReference>
<dbReference type="SUPFAM" id="SSF52402">
    <property type="entry name" value="Adenine nucleotide alpha hydrolases-like"/>
    <property type="match status" value="2"/>
</dbReference>
<accession>F4L4B8</accession>
<gene>
    <name evidence="3" type="ordered locus">Halhy_3939</name>
</gene>
<evidence type="ECO:0000313" key="4">
    <source>
        <dbReference type="Proteomes" id="UP000008461"/>
    </source>
</evidence>
<dbReference type="KEGG" id="hhy:Halhy_3939"/>
<dbReference type="CDD" id="cd00293">
    <property type="entry name" value="USP-like"/>
    <property type="match status" value="2"/>
</dbReference>
<comment type="similarity">
    <text evidence="1">Belongs to the universal stress protein A family.</text>
</comment>
<dbReference type="PANTHER" id="PTHR46268:SF6">
    <property type="entry name" value="UNIVERSAL STRESS PROTEIN UP12"/>
    <property type="match status" value="1"/>
</dbReference>
<dbReference type="PANTHER" id="PTHR46268">
    <property type="entry name" value="STRESS RESPONSE PROTEIN NHAX"/>
    <property type="match status" value="1"/>
</dbReference>
<name>F4L4B8_HALH1</name>
<evidence type="ECO:0000313" key="3">
    <source>
        <dbReference type="EMBL" id="AEE51787.1"/>
    </source>
</evidence>
<dbReference type="InterPro" id="IPR006016">
    <property type="entry name" value="UspA"/>
</dbReference>